<protein>
    <submittedName>
        <fullName evidence="3">Uncharacterized protein</fullName>
    </submittedName>
</protein>
<name>A0A6P8AZF2_PYRGI</name>
<evidence type="ECO:0000313" key="2">
    <source>
        <dbReference type="Proteomes" id="UP000515153"/>
    </source>
</evidence>
<dbReference type="KEGG" id="pgri:PgNI_10601"/>
<gene>
    <name evidence="3" type="ORF">PgNI_10601</name>
</gene>
<evidence type="ECO:0000256" key="1">
    <source>
        <dbReference type="SAM" id="MobiDB-lite"/>
    </source>
</evidence>
<sequence length="97" mass="10537">MTKQKGASANGVELNGSPEAIGKKGTRFNRPPILDAARRKKKDKILQRRQLVELKAILAPPVPPVAPGRHMAVIIGTLVRNVGFSGLMQVVWCNDNT</sequence>
<dbReference type="AlphaFoldDB" id="A0A6P8AZF2"/>
<accession>A0A6P8AZF2</accession>
<dbReference type="GeneID" id="41965480"/>
<dbReference type="Proteomes" id="UP000515153">
    <property type="component" value="Chromosome VII"/>
</dbReference>
<reference evidence="3" key="2">
    <citation type="submission" date="2019-10" db="EMBL/GenBank/DDBJ databases">
        <authorList>
            <consortium name="NCBI Genome Project"/>
        </authorList>
    </citation>
    <scope>NUCLEOTIDE SEQUENCE</scope>
    <source>
        <strain evidence="3">NI907</strain>
    </source>
</reference>
<keyword evidence="2" id="KW-1185">Reference proteome</keyword>
<reference evidence="3" key="3">
    <citation type="submission" date="2025-08" db="UniProtKB">
        <authorList>
            <consortium name="RefSeq"/>
        </authorList>
    </citation>
    <scope>IDENTIFICATION</scope>
    <source>
        <strain evidence="3">NI907</strain>
    </source>
</reference>
<reference evidence="2 3" key="1">
    <citation type="journal article" date="2019" name="Mol. Biol. Evol.">
        <title>Blast fungal genomes show frequent chromosomal changes, gene gains and losses, and effector gene turnover.</title>
        <authorList>
            <person name="Gomez Luciano L.B."/>
            <person name="Jason Tsai I."/>
            <person name="Chuma I."/>
            <person name="Tosa Y."/>
            <person name="Chen Y.H."/>
            <person name="Li J.Y."/>
            <person name="Li M.Y."/>
            <person name="Jade Lu M.Y."/>
            <person name="Nakayashiki H."/>
            <person name="Li W.H."/>
        </authorList>
    </citation>
    <scope>NUCLEOTIDE SEQUENCE [LARGE SCALE GENOMIC DNA]</scope>
    <source>
        <strain evidence="2 3">NI907</strain>
    </source>
</reference>
<feature type="region of interest" description="Disordered" evidence="1">
    <location>
        <begin position="1"/>
        <end position="40"/>
    </location>
</feature>
<organism evidence="2 3">
    <name type="scientific">Pyricularia grisea</name>
    <name type="common">Crabgrass-specific blast fungus</name>
    <name type="synonym">Magnaporthe grisea</name>
    <dbReference type="NCBI Taxonomy" id="148305"/>
    <lineage>
        <taxon>Eukaryota</taxon>
        <taxon>Fungi</taxon>
        <taxon>Dikarya</taxon>
        <taxon>Ascomycota</taxon>
        <taxon>Pezizomycotina</taxon>
        <taxon>Sordariomycetes</taxon>
        <taxon>Sordariomycetidae</taxon>
        <taxon>Magnaporthales</taxon>
        <taxon>Pyriculariaceae</taxon>
        <taxon>Pyricularia</taxon>
    </lineage>
</organism>
<evidence type="ECO:0000313" key="3">
    <source>
        <dbReference type="RefSeq" id="XP_030980278.1"/>
    </source>
</evidence>
<proteinExistence type="predicted"/>
<dbReference type="RefSeq" id="XP_030980278.1">
    <property type="nucleotide sequence ID" value="XM_031130574.1"/>
</dbReference>